<protein>
    <submittedName>
        <fullName evidence="4">DNA polymerase III subunit delta domain protein</fullName>
    </submittedName>
</protein>
<dbReference type="AlphaFoldDB" id="A0AB72VFB3"/>
<feature type="domain" description="Adenylyl/Guanylyl and SMODS C-terminal sensor" evidence="3">
    <location>
        <begin position="339"/>
        <end position="450"/>
    </location>
</feature>
<evidence type="ECO:0000259" key="3">
    <source>
        <dbReference type="Pfam" id="PF18134"/>
    </source>
</evidence>
<dbReference type="Gene3D" id="3.30.460.10">
    <property type="entry name" value="Beta Polymerase, domain 2"/>
    <property type="match status" value="1"/>
</dbReference>
<dbReference type="InterPro" id="IPR043519">
    <property type="entry name" value="NT_sf"/>
</dbReference>
<dbReference type="Pfam" id="PF18134">
    <property type="entry name" value="AGS_C"/>
    <property type="match status" value="1"/>
</dbReference>
<proteinExistence type="predicted"/>
<dbReference type="GO" id="GO:0016779">
    <property type="term" value="F:nucleotidyltransferase activity"/>
    <property type="evidence" value="ECO:0007669"/>
    <property type="project" value="InterPro"/>
</dbReference>
<evidence type="ECO:0000256" key="1">
    <source>
        <dbReference type="ARBA" id="ARBA00023118"/>
    </source>
</evidence>
<organism evidence="4">
    <name type="scientific">Corynebacterium glutamicum (strain R)</name>
    <dbReference type="NCBI Taxonomy" id="340322"/>
    <lineage>
        <taxon>Bacteria</taxon>
        <taxon>Bacillati</taxon>
        <taxon>Actinomycetota</taxon>
        <taxon>Actinomycetes</taxon>
        <taxon>Mycobacteriales</taxon>
        <taxon>Corynebacteriaceae</taxon>
        <taxon>Corynebacterium</taxon>
    </lineage>
</organism>
<dbReference type="KEGG" id="cgt:cgR_6104"/>
<dbReference type="GO" id="GO:0051607">
    <property type="term" value="P:defense response to virus"/>
    <property type="evidence" value="ECO:0007669"/>
    <property type="project" value="UniProtKB-KW"/>
</dbReference>
<dbReference type="Pfam" id="PF18144">
    <property type="entry name" value="SMODS"/>
    <property type="match status" value="1"/>
</dbReference>
<dbReference type="Proteomes" id="UP000006698">
    <property type="component" value="Chromosome"/>
</dbReference>
<dbReference type="EMBL" id="AP009044">
    <property type="protein sequence ID" value="BAQ21166.1"/>
    <property type="molecule type" value="Genomic_DNA"/>
</dbReference>
<evidence type="ECO:0000313" key="4">
    <source>
        <dbReference type="EMBL" id="BAQ21166.1"/>
    </source>
</evidence>
<dbReference type="RefSeq" id="WP_050749896.1">
    <property type="nucleotide sequence ID" value="NC_009342.1"/>
</dbReference>
<keyword evidence="1" id="KW-0051">Antiviral defense</keyword>
<dbReference type="InterPro" id="IPR040511">
    <property type="entry name" value="AGS_C"/>
</dbReference>
<sequence>MTARIGEFNDFLRDFVNLNQGRVNTLQQGVSTLDEFLSLKSSLTHMINGDVIPQGSFAHKTIIKPFTGNDFDADVLLPMEEQSDWAPRKYTIELQKALEASQYTEMTILGKRCVTINYANDFHIDVVPFVTRDDGLTYITHRTDDEFVRQDPVAFTTWIKEKSSFTNGHLIRVIRLVKYLRDRSSIEVPSVVLTTLLAERVMSFNGNEDYTNVATTFTNLIEDLRDYICLMSVPPFIDDRIGGNLADRVTQSGFDNLKSQVKTWASKARNALDASSNESIEAWQKLFGSEFGRSSNKNVSSGIIAATGAISNLKTYENSMAPGEQTLQSKFGIVLKLDKNAHMKVVGRFSPRSNGKGRPRQMSSNGDHVPIGRKLTFRIEDHNISAPYEIYWKVRNAGPEAARFNNFRGEIRKGGLTIEETSNFSGSHWVEAWIVKDGFAIATARQDVTIMPK</sequence>
<name>A0AB72VFB3_CORGB</name>
<reference evidence="4" key="1">
    <citation type="journal article" date="2007" name="Microbiology">
        <title>Comparative analysis of the Corynebacterium glutamicum group and complete genome sequence of strain R.</title>
        <authorList>
            <person name="Yukawa H."/>
            <person name="Omumasaba C.A."/>
            <person name="Nonaka H."/>
            <person name="Kos P."/>
            <person name="Okai N."/>
            <person name="Suzuki N."/>
            <person name="Suda M."/>
            <person name="Tsuge Y."/>
            <person name="Watanabe J."/>
            <person name="Ikeda Y."/>
            <person name="Vertes A.A."/>
            <person name="Inui M."/>
        </authorList>
    </citation>
    <scope>NUCLEOTIDE SEQUENCE</scope>
    <source>
        <strain evidence="4">R</strain>
    </source>
</reference>
<gene>
    <name evidence="4" type="ordered locus">cgR_6104</name>
</gene>
<accession>A0AB72VFB3</accession>
<dbReference type="CDD" id="cd05400">
    <property type="entry name" value="NT_2-5OAS_ClassI-CCAase"/>
    <property type="match status" value="1"/>
</dbReference>
<dbReference type="InterPro" id="IPR006116">
    <property type="entry name" value="NT_2-5OAS_ClassI-CCAase"/>
</dbReference>
<evidence type="ECO:0000256" key="2">
    <source>
        <dbReference type="SAM" id="MobiDB-lite"/>
    </source>
</evidence>
<feature type="region of interest" description="Disordered" evidence="2">
    <location>
        <begin position="348"/>
        <end position="369"/>
    </location>
</feature>